<dbReference type="SMART" id="SM00903">
    <property type="entry name" value="Flavin_Reduct"/>
    <property type="match status" value="1"/>
</dbReference>
<protein>
    <submittedName>
        <fullName evidence="3">Flavin reductase family protein</fullName>
    </submittedName>
</protein>
<organism evidence="3">
    <name type="scientific">Sinomonas puerhi</name>
    <dbReference type="NCBI Taxonomy" id="3238584"/>
    <lineage>
        <taxon>Bacteria</taxon>
        <taxon>Bacillati</taxon>
        <taxon>Actinomycetota</taxon>
        <taxon>Actinomycetes</taxon>
        <taxon>Micrococcales</taxon>
        <taxon>Micrococcaceae</taxon>
        <taxon>Sinomonas</taxon>
    </lineage>
</organism>
<dbReference type="InterPro" id="IPR012349">
    <property type="entry name" value="Split_barrel_FMN-bd"/>
</dbReference>
<dbReference type="GO" id="GO:0010181">
    <property type="term" value="F:FMN binding"/>
    <property type="evidence" value="ECO:0007669"/>
    <property type="project" value="InterPro"/>
</dbReference>
<sequence length="172" mass="18281">MASPKLSLTPSESAVFREAFRSHPAGVAVVTAAGPEGPVGLTASSVASVSVDPPALAFSVSGGRSAAQLVEAETVVVHLMDADRLDLVRTFATPGTPRFTADMDWETLPTGEPWLRQAPWALRCRIEHRVPVGSSVLLTAIVLDIRMHDDVGEPLVYHDRAFHSLGGHSLLP</sequence>
<reference evidence="3" key="1">
    <citation type="submission" date="2024-07" db="EMBL/GenBank/DDBJ databases">
        <authorList>
            <person name="fu j."/>
        </authorList>
    </citation>
    <scope>NUCLEOTIDE SEQUENCE</scope>
    <source>
        <strain evidence="3">P10A9</strain>
    </source>
</reference>
<name>A0AB39L5E6_9MICC</name>
<evidence type="ECO:0000259" key="2">
    <source>
        <dbReference type="SMART" id="SM00903"/>
    </source>
</evidence>
<evidence type="ECO:0000313" key="3">
    <source>
        <dbReference type="EMBL" id="XDP45554.1"/>
    </source>
</evidence>
<dbReference type="Gene3D" id="2.30.110.10">
    <property type="entry name" value="Electron Transport, Fmn-binding Protein, Chain A"/>
    <property type="match status" value="1"/>
</dbReference>
<keyword evidence="1" id="KW-0560">Oxidoreductase</keyword>
<accession>A0AB39L5E6</accession>
<gene>
    <name evidence="3" type="ORF">AB5L97_00565</name>
</gene>
<proteinExistence type="predicted"/>
<feature type="domain" description="Flavin reductase like" evidence="2">
    <location>
        <begin position="20"/>
        <end position="164"/>
    </location>
</feature>
<dbReference type="RefSeq" id="WP_307958132.1">
    <property type="nucleotide sequence ID" value="NZ_CP163302.1"/>
</dbReference>
<dbReference type="InterPro" id="IPR002563">
    <property type="entry name" value="Flavin_Rdtase-like_dom"/>
</dbReference>
<dbReference type="GO" id="GO:0006208">
    <property type="term" value="P:pyrimidine nucleobase catabolic process"/>
    <property type="evidence" value="ECO:0007669"/>
    <property type="project" value="TreeGrafter"/>
</dbReference>
<dbReference type="KEGG" id="spue:AB5L97_00565"/>
<dbReference type="GO" id="GO:0042602">
    <property type="term" value="F:riboflavin reductase (NADPH) activity"/>
    <property type="evidence" value="ECO:0007669"/>
    <property type="project" value="TreeGrafter"/>
</dbReference>
<dbReference type="SUPFAM" id="SSF50475">
    <property type="entry name" value="FMN-binding split barrel"/>
    <property type="match status" value="1"/>
</dbReference>
<dbReference type="AlphaFoldDB" id="A0AB39L5E6"/>
<dbReference type="PANTHER" id="PTHR30466">
    <property type="entry name" value="FLAVIN REDUCTASE"/>
    <property type="match status" value="1"/>
</dbReference>
<dbReference type="PANTHER" id="PTHR30466:SF1">
    <property type="entry name" value="FMN REDUCTASE (NADH) RUTF"/>
    <property type="match status" value="1"/>
</dbReference>
<dbReference type="EMBL" id="CP163302">
    <property type="protein sequence ID" value="XDP45554.1"/>
    <property type="molecule type" value="Genomic_DNA"/>
</dbReference>
<dbReference type="Pfam" id="PF01613">
    <property type="entry name" value="Flavin_Reduct"/>
    <property type="match status" value="1"/>
</dbReference>
<evidence type="ECO:0000256" key="1">
    <source>
        <dbReference type="ARBA" id="ARBA00023002"/>
    </source>
</evidence>
<dbReference type="InterPro" id="IPR050268">
    <property type="entry name" value="NADH-dep_flavin_reductase"/>
</dbReference>